<dbReference type="HOGENOM" id="CLU_1161750_0_0_1"/>
<proteinExistence type="predicted"/>
<dbReference type="EMBL" id="KN824294">
    <property type="protein sequence ID" value="KIM28184.1"/>
    <property type="molecule type" value="Genomic_DNA"/>
</dbReference>
<dbReference type="Proteomes" id="UP000054097">
    <property type="component" value="Unassembled WGS sequence"/>
</dbReference>
<accession>A0A0C3B7U4</accession>
<protein>
    <submittedName>
        <fullName evidence="1">Uncharacterized protein</fullName>
    </submittedName>
</protein>
<organism evidence="1 2">
    <name type="scientific">Serendipita vermifera MAFF 305830</name>
    <dbReference type="NCBI Taxonomy" id="933852"/>
    <lineage>
        <taxon>Eukaryota</taxon>
        <taxon>Fungi</taxon>
        <taxon>Dikarya</taxon>
        <taxon>Basidiomycota</taxon>
        <taxon>Agaricomycotina</taxon>
        <taxon>Agaricomycetes</taxon>
        <taxon>Sebacinales</taxon>
        <taxon>Serendipitaceae</taxon>
        <taxon>Serendipita</taxon>
    </lineage>
</organism>
<name>A0A0C3B7U4_SERVB</name>
<evidence type="ECO:0000313" key="1">
    <source>
        <dbReference type="EMBL" id="KIM28184.1"/>
    </source>
</evidence>
<sequence>MQSCLLNLIHQGMFTPANRGNTPVSINTPTSYRKLDANLRFLKIMKSTLLILGTYFLIAQATEVCHPVTYTLEAPPSCPYILCLAEPTLTYTTKTSVTVTRTLPCETYYTIGPVPVTVVKRTDSDAALCPPIFTTKKPTCGCPTATATKTTVVTSTATSTTYKPCPTKTRITIIEPTLTLSTITATPKSTLSSTTTKGPIITCPIHCSSPSGTVTVYNEEPAAVAPGVECVQYCPLETM</sequence>
<reference evidence="2" key="2">
    <citation type="submission" date="2015-01" db="EMBL/GenBank/DDBJ databases">
        <title>Evolutionary Origins and Diversification of the Mycorrhizal Mutualists.</title>
        <authorList>
            <consortium name="DOE Joint Genome Institute"/>
            <consortium name="Mycorrhizal Genomics Consortium"/>
            <person name="Kohler A."/>
            <person name="Kuo A."/>
            <person name="Nagy L.G."/>
            <person name="Floudas D."/>
            <person name="Copeland A."/>
            <person name="Barry K.W."/>
            <person name="Cichocki N."/>
            <person name="Veneault-Fourrey C."/>
            <person name="LaButti K."/>
            <person name="Lindquist E.A."/>
            <person name="Lipzen A."/>
            <person name="Lundell T."/>
            <person name="Morin E."/>
            <person name="Murat C."/>
            <person name="Riley R."/>
            <person name="Ohm R."/>
            <person name="Sun H."/>
            <person name="Tunlid A."/>
            <person name="Henrissat B."/>
            <person name="Grigoriev I.V."/>
            <person name="Hibbett D.S."/>
            <person name="Martin F."/>
        </authorList>
    </citation>
    <scope>NUCLEOTIDE SEQUENCE [LARGE SCALE GENOMIC DNA]</scope>
    <source>
        <strain evidence="2">MAFF 305830</strain>
    </source>
</reference>
<gene>
    <name evidence="1" type="ORF">M408DRAFT_23890</name>
</gene>
<evidence type="ECO:0000313" key="2">
    <source>
        <dbReference type="Proteomes" id="UP000054097"/>
    </source>
</evidence>
<dbReference type="AlphaFoldDB" id="A0A0C3B7U4"/>
<keyword evidence="2" id="KW-1185">Reference proteome</keyword>
<reference evidence="1 2" key="1">
    <citation type="submission" date="2014-04" db="EMBL/GenBank/DDBJ databases">
        <authorList>
            <consortium name="DOE Joint Genome Institute"/>
            <person name="Kuo A."/>
            <person name="Zuccaro A."/>
            <person name="Kohler A."/>
            <person name="Nagy L.G."/>
            <person name="Floudas D."/>
            <person name="Copeland A."/>
            <person name="Barry K.W."/>
            <person name="Cichocki N."/>
            <person name="Veneault-Fourrey C."/>
            <person name="LaButti K."/>
            <person name="Lindquist E.A."/>
            <person name="Lipzen A."/>
            <person name="Lundell T."/>
            <person name="Morin E."/>
            <person name="Murat C."/>
            <person name="Sun H."/>
            <person name="Tunlid A."/>
            <person name="Henrissat B."/>
            <person name="Grigoriev I.V."/>
            <person name="Hibbett D.S."/>
            <person name="Martin F."/>
            <person name="Nordberg H.P."/>
            <person name="Cantor M.N."/>
            <person name="Hua S.X."/>
        </authorList>
    </citation>
    <scope>NUCLEOTIDE SEQUENCE [LARGE SCALE GENOMIC DNA]</scope>
    <source>
        <strain evidence="1 2">MAFF 305830</strain>
    </source>
</reference>